<dbReference type="InterPro" id="IPR036565">
    <property type="entry name" value="Mur-like_cat_sf"/>
</dbReference>
<evidence type="ECO:0000256" key="16">
    <source>
        <dbReference type="ARBA" id="ARBA00032510"/>
    </source>
</evidence>
<proteinExistence type="inferred from homology"/>
<evidence type="ECO:0000256" key="7">
    <source>
        <dbReference type="ARBA" id="ARBA00019357"/>
    </source>
</evidence>
<dbReference type="GO" id="GO:0016874">
    <property type="term" value="F:ligase activity"/>
    <property type="evidence" value="ECO:0007669"/>
    <property type="project" value="UniProtKB-KW"/>
</dbReference>
<dbReference type="Pfam" id="PF08245">
    <property type="entry name" value="Mur_ligase_M"/>
    <property type="match status" value="1"/>
</dbReference>
<evidence type="ECO:0000256" key="9">
    <source>
        <dbReference type="ARBA" id="ARBA00022723"/>
    </source>
</evidence>
<dbReference type="Gene3D" id="3.40.1190.10">
    <property type="entry name" value="Mur-like, catalytic domain"/>
    <property type="match status" value="1"/>
</dbReference>
<keyword evidence="11" id="KW-0067">ATP-binding</keyword>
<evidence type="ECO:0000259" key="22">
    <source>
        <dbReference type="Pfam" id="PF02875"/>
    </source>
</evidence>
<dbReference type="SUPFAM" id="SSF53623">
    <property type="entry name" value="MurD-like peptide ligases, catalytic domain"/>
    <property type="match status" value="2"/>
</dbReference>
<dbReference type="EC" id="6.3.2.17" evidence="6"/>
<evidence type="ECO:0000256" key="6">
    <source>
        <dbReference type="ARBA" id="ARBA00013025"/>
    </source>
</evidence>
<evidence type="ECO:0000256" key="14">
    <source>
        <dbReference type="ARBA" id="ARBA00030048"/>
    </source>
</evidence>
<dbReference type="EC" id="6.3.2.12" evidence="5"/>
<dbReference type="InterPro" id="IPR013221">
    <property type="entry name" value="Mur_ligase_cen"/>
</dbReference>
<evidence type="ECO:0000256" key="5">
    <source>
        <dbReference type="ARBA" id="ARBA00013023"/>
    </source>
</evidence>
<accession>A0ABW0SMH6</accession>
<evidence type="ECO:0000256" key="15">
    <source>
        <dbReference type="ARBA" id="ARBA00030592"/>
    </source>
</evidence>
<dbReference type="InterPro" id="IPR036615">
    <property type="entry name" value="Mur_ligase_C_dom_sf"/>
</dbReference>
<keyword evidence="8 24" id="KW-0436">Ligase</keyword>
<keyword evidence="9" id="KW-0479">Metal-binding</keyword>
<protein>
    <recommendedName>
        <fullName evidence="7">Dihydrofolate synthase/folylpolyglutamate synthase</fullName>
        <ecNumber evidence="5">6.3.2.12</ecNumber>
        <ecNumber evidence="6">6.3.2.17</ecNumber>
    </recommendedName>
    <alternativeName>
        <fullName evidence="16">Folylpoly-gamma-glutamate synthetase-dihydrofolate synthetase</fullName>
    </alternativeName>
    <alternativeName>
        <fullName evidence="14">Folylpolyglutamate synthetase</fullName>
    </alternativeName>
    <alternativeName>
        <fullName evidence="15">Tetrahydrofolylpolyglutamate synthase</fullName>
    </alternativeName>
</protein>
<dbReference type="InterPro" id="IPR004101">
    <property type="entry name" value="Mur_ligase_C"/>
</dbReference>
<dbReference type="Pfam" id="PF02875">
    <property type="entry name" value="Mur_ligase_C"/>
    <property type="match status" value="1"/>
</dbReference>
<comment type="pathway">
    <text evidence="3">Cofactor biosynthesis; tetrahydrofolylpolyglutamate biosynthesis.</text>
</comment>
<evidence type="ECO:0000256" key="13">
    <source>
        <dbReference type="ARBA" id="ARBA00022909"/>
    </source>
</evidence>
<keyword evidence="25" id="KW-1185">Reference proteome</keyword>
<comment type="catalytic activity">
    <reaction evidence="17">
        <text>(6S)-5,6,7,8-tetrahydrofolyl-(gamma-L-Glu)(n) + L-glutamate + ATP = (6S)-5,6,7,8-tetrahydrofolyl-(gamma-L-Glu)(n+1) + ADP + phosphate + H(+)</text>
        <dbReference type="Rhea" id="RHEA:10580"/>
        <dbReference type="Rhea" id="RHEA-COMP:14738"/>
        <dbReference type="Rhea" id="RHEA-COMP:14740"/>
        <dbReference type="ChEBI" id="CHEBI:15378"/>
        <dbReference type="ChEBI" id="CHEBI:29985"/>
        <dbReference type="ChEBI" id="CHEBI:30616"/>
        <dbReference type="ChEBI" id="CHEBI:43474"/>
        <dbReference type="ChEBI" id="CHEBI:141005"/>
        <dbReference type="ChEBI" id="CHEBI:456216"/>
        <dbReference type="EC" id="6.3.2.17"/>
    </reaction>
</comment>
<name>A0ABW0SMH6_9GAMM</name>
<evidence type="ECO:0000256" key="11">
    <source>
        <dbReference type="ARBA" id="ARBA00022840"/>
    </source>
</evidence>
<comment type="catalytic activity">
    <reaction evidence="18">
        <text>10-formyltetrahydrofolyl-(gamma-L-Glu)(n) + L-glutamate + ATP = 10-formyltetrahydrofolyl-(gamma-L-Glu)(n+1) + ADP + phosphate + H(+)</text>
        <dbReference type="Rhea" id="RHEA:51904"/>
        <dbReference type="Rhea" id="RHEA-COMP:13088"/>
        <dbReference type="Rhea" id="RHEA-COMP:14300"/>
        <dbReference type="ChEBI" id="CHEBI:15378"/>
        <dbReference type="ChEBI" id="CHEBI:29985"/>
        <dbReference type="ChEBI" id="CHEBI:30616"/>
        <dbReference type="ChEBI" id="CHEBI:43474"/>
        <dbReference type="ChEBI" id="CHEBI:134413"/>
        <dbReference type="ChEBI" id="CHEBI:456216"/>
        <dbReference type="EC" id="6.3.2.17"/>
    </reaction>
</comment>
<evidence type="ECO:0000256" key="4">
    <source>
        <dbReference type="ARBA" id="ARBA00008276"/>
    </source>
</evidence>
<feature type="compositionally biased region" description="Low complexity" evidence="21">
    <location>
        <begin position="112"/>
        <end position="125"/>
    </location>
</feature>
<dbReference type="PROSITE" id="PS01012">
    <property type="entry name" value="FOLYLPOLYGLU_SYNT_2"/>
    <property type="match status" value="1"/>
</dbReference>
<evidence type="ECO:0000313" key="25">
    <source>
        <dbReference type="Proteomes" id="UP001596036"/>
    </source>
</evidence>
<dbReference type="Gene3D" id="3.90.190.20">
    <property type="entry name" value="Mur ligase, C-terminal domain"/>
    <property type="match status" value="1"/>
</dbReference>
<feature type="domain" description="Mur ligase central" evidence="23">
    <location>
        <begin position="171"/>
        <end position="257"/>
    </location>
</feature>
<evidence type="ECO:0000256" key="2">
    <source>
        <dbReference type="ARBA" id="ARBA00004799"/>
    </source>
</evidence>
<feature type="region of interest" description="Disordered" evidence="21">
    <location>
        <begin position="112"/>
        <end position="153"/>
    </location>
</feature>
<feature type="domain" description="Mur ligase C-terminal" evidence="22">
    <location>
        <begin position="354"/>
        <end position="478"/>
    </location>
</feature>
<evidence type="ECO:0000256" key="3">
    <source>
        <dbReference type="ARBA" id="ARBA00005150"/>
    </source>
</evidence>
<keyword evidence="10" id="KW-0547">Nucleotide-binding</keyword>
<evidence type="ECO:0000256" key="8">
    <source>
        <dbReference type="ARBA" id="ARBA00022598"/>
    </source>
</evidence>
<evidence type="ECO:0000256" key="17">
    <source>
        <dbReference type="ARBA" id="ARBA00047493"/>
    </source>
</evidence>
<dbReference type="Proteomes" id="UP001596036">
    <property type="component" value="Unassembled WGS sequence"/>
</dbReference>
<comment type="pathway">
    <text evidence="2">Cofactor biosynthesis; tetrahydrofolate biosynthesis; 7,8-dihydrofolate from 2-amino-4-hydroxy-6-hydroxymethyl-7,8-dihydropteridine diphosphate and 4-aminobenzoate: step 2/2.</text>
</comment>
<evidence type="ECO:0000256" key="1">
    <source>
        <dbReference type="ARBA" id="ARBA00002714"/>
    </source>
</evidence>
<keyword evidence="12" id="KW-0460">Magnesium</keyword>
<evidence type="ECO:0000256" key="21">
    <source>
        <dbReference type="SAM" id="MobiDB-lite"/>
    </source>
</evidence>
<evidence type="ECO:0000259" key="23">
    <source>
        <dbReference type="Pfam" id="PF08245"/>
    </source>
</evidence>
<comment type="catalytic activity">
    <reaction evidence="20">
        <text>7,8-dihydropteroate + L-glutamate + ATP = 7,8-dihydrofolate + ADP + phosphate + H(+)</text>
        <dbReference type="Rhea" id="RHEA:23584"/>
        <dbReference type="ChEBI" id="CHEBI:15378"/>
        <dbReference type="ChEBI" id="CHEBI:17839"/>
        <dbReference type="ChEBI" id="CHEBI:29985"/>
        <dbReference type="ChEBI" id="CHEBI:30616"/>
        <dbReference type="ChEBI" id="CHEBI:43474"/>
        <dbReference type="ChEBI" id="CHEBI:57451"/>
        <dbReference type="ChEBI" id="CHEBI:456216"/>
        <dbReference type="EC" id="6.3.2.12"/>
    </reaction>
</comment>
<evidence type="ECO:0000256" key="12">
    <source>
        <dbReference type="ARBA" id="ARBA00022842"/>
    </source>
</evidence>
<comment type="catalytic activity">
    <reaction evidence="19">
        <text>(6R)-5,10-methylenetetrahydrofolyl-(gamma-L-Glu)(n) + L-glutamate + ATP = (6R)-5,10-methylenetetrahydrofolyl-(gamma-L-Glu)(n+1) + ADP + phosphate + H(+)</text>
        <dbReference type="Rhea" id="RHEA:51912"/>
        <dbReference type="Rhea" id="RHEA-COMP:13257"/>
        <dbReference type="Rhea" id="RHEA-COMP:13258"/>
        <dbReference type="ChEBI" id="CHEBI:15378"/>
        <dbReference type="ChEBI" id="CHEBI:29985"/>
        <dbReference type="ChEBI" id="CHEBI:30616"/>
        <dbReference type="ChEBI" id="CHEBI:43474"/>
        <dbReference type="ChEBI" id="CHEBI:136572"/>
        <dbReference type="ChEBI" id="CHEBI:456216"/>
        <dbReference type="EC" id="6.3.2.17"/>
    </reaction>
</comment>
<dbReference type="EMBL" id="JBHSNM010000002">
    <property type="protein sequence ID" value="MFC5569891.1"/>
    <property type="molecule type" value="Genomic_DNA"/>
</dbReference>
<dbReference type="PANTHER" id="PTHR11136:SF0">
    <property type="entry name" value="DIHYDROFOLATE SYNTHETASE-RELATED"/>
    <property type="match status" value="1"/>
</dbReference>
<sequence length="492" mass="51829">MPQTLADWLDYIERQHPKSIDMGLERVREVVARMQLPKPAKKVITVAGTNGKGSTVAFIEAIARAAGWKVGAYTSPHLLAYNERVRIGGADAADADLVAAFAAVEAARLSPAPSGAALSSPSSPGRGVGVRVRRSDAASDTLRTSHPSSAAARHLPPVMEGKGEIPLTYFEYGTLAALWLFARSGLDLAILEVGLGGRLDATNLVDADVAVITTVDLDHQDYLGDDREAIGFEKAGIARAWKPLVLGEDDPPASVLRHAYAIGANTLRAGCDFFFVGPQGQGNRFMPTDMTLPAADHWTWRETRRALDNLPLPQLAAPAQLRNAAAAIAALHALGKKLPAAAVAQGVAQAQVRGRLQRFACDGVEVVVDVAHNPQAARELADWLGLDPPVGRTQAVFAALGDKDVRGVVEALADRIDTWHLAGLADSGPRGLDVAAFAARLDGTAADGGMRHADVATALEAAVTQAGPGDRVLVFGSFHTVGAALRWLEMRA</sequence>
<comment type="similarity">
    <text evidence="4">Belongs to the folylpolyglutamate synthase family.</text>
</comment>
<evidence type="ECO:0000256" key="18">
    <source>
        <dbReference type="ARBA" id="ARBA00047808"/>
    </source>
</evidence>
<evidence type="ECO:0000313" key="24">
    <source>
        <dbReference type="EMBL" id="MFC5569891.1"/>
    </source>
</evidence>
<dbReference type="RefSeq" id="WP_386754218.1">
    <property type="nucleotide sequence ID" value="NZ_JBHSNM010000002.1"/>
</dbReference>
<evidence type="ECO:0000256" key="10">
    <source>
        <dbReference type="ARBA" id="ARBA00022741"/>
    </source>
</evidence>
<dbReference type="PANTHER" id="PTHR11136">
    <property type="entry name" value="FOLYLPOLYGLUTAMATE SYNTHASE-RELATED"/>
    <property type="match status" value="1"/>
</dbReference>
<dbReference type="SUPFAM" id="SSF53244">
    <property type="entry name" value="MurD-like peptide ligases, peptide-binding domain"/>
    <property type="match status" value="1"/>
</dbReference>
<keyword evidence="13" id="KW-0289">Folate biosynthesis</keyword>
<evidence type="ECO:0000256" key="20">
    <source>
        <dbReference type="ARBA" id="ARBA00049161"/>
    </source>
</evidence>
<evidence type="ECO:0000256" key="19">
    <source>
        <dbReference type="ARBA" id="ARBA00049035"/>
    </source>
</evidence>
<organism evidence="24 25">
    <name type="scientific">Lysobacter yangpyeongensis</name>
    <dbReference type="NCBI Taxonomy" id="346182"/>
    <lineage>
        <taxon>Bacteria</taxon>
        <taxon>Pseudomonadati</taxon>
        <taxon>Pseudomonadota</taxon>
        <taxon>Gammaproteobacteria</taxon>
        <taxon>Lysobacterales</taxon>
        <taxon>Lysobacteraceae</taxon>
        <taxon>Lysobacter</taxon>
    </lineage>
</organism>
<gene>
    <name evidence="24" type="ORF">ACFPN1_07430</name>
</gene>
<dbReference type="InterPro" id="IPR018109">
    <property type="entry name" value="Folylpolyglutamate_synth_CS"/>
</dbReference>
<dbReference type="InterPro" id="IPR001645">
    <property type="entry name" value="Folylpolyglutamate_synth"/>
</dbReference>
<comment type="caution">
    <text evidence="24">The sequence shown here is derived from an EMBL/GenBank/DDBJ whole genome shotgun (WGS) entry which is preliminary data.</text>
</comment>
<reference evidence="25" key="1">
    <citation type="journal article" date="2019" name="Int. J. Syst. Evol. Microbiol.">
        <title>The Global Catalogue of Microorganisms (GCM) 10K type strain sequencing project: providing services to taxonomists for standard genome sequencing and annotation.</title>
        <authorList>
            <consortium name="The Broad Institute Genomics Platform"/>
            <consortium name="The Broad Institute Genome Sequencing Center for Infectious Disease"/>
            <person name="Wu L."/>
            <person name="Ma J."/>
        </authorList>
    </citation>
    <scope>NUCLEOTIDE SEQUENCE [LARGE SCALE GENOMIC DNA]</scope>
    <source>
        <strain evidence="25">KACC 11407</strain>
    </source>
</reference>
<comment type="function">
    <text evidence="1">Functions in two distinct reactions of the de novo folate biosynthetic pathway. Catalyzes the addition of a glutamate residue to dihydropteroate (7,8-dihydropteroate or H2Pte) to form dihydrofolate (7,8-dihydrofolate monoglutamate or H2Pte-Glu). Also catalyzes successive additions of L-glutamate to tetrahydrofolate or 10-formyltetrahydrofolate or 5,10-methylenetetrahydrofolate, leading to folylpolyglutamate derivatives.</text>
</comment>
<dbReference type="NCBIfam" id="TIGR01499">
    <property type="entry name" value="folC"/>
    <property type="match status" value="1"/>
</dbReference>